<dbReference type="InterPro" id="IPR013783">
    <property type="entry name" value="Ig-like_fold"/>
</dbReference>
<dbReference type="SUPFAM" id="SSF56496">
    <property type="entry name" value="Fibrinogen C-terminal domain-like"/>
    <property type="match status" value="1"/>
</dbReference>
<comment type="caution">
    <text evidence="7">The sequence shown here is derived from an EMBL/GenBank/DDBJ whole genome shotgun (WGS) entry which is preliminary data.</text>
</comment>
<dbReference type="GO" id="GO:0005509">
    <property type="term" value="F:calcium ion binding"/>
    <property type="evidence" value="ECO:0007669"/>
    <property type="project" value="InterPro"/>
</dbReference>
<organism evidence="7 8">
    <name type="scientific">Burkholderia ubonensis</name>
    <dbReference type="NCBI Taxonomy" id="101571"/>
    <lineage>
        <taxon>Bacteria</taxon>
        <taxon>Pseudomonadati</taxon>
        <taxon>Pseudomonadota</taxon>
        <taxon>Betaproteobacteria</taxon>
        <taxon>Burkholderiales</taxon>
        <taxon>Burkholderiaceae</taxon>
        <taxon>Burkholderia</taxon>
        <taxon>Burkholderia cepacia complex</taxon>
    </lineage>
</organism>
<evidence type="ECO:0000256" key="1">
    <source>
        <dbReference type="ARBA" id="ARBA00004496"/>
    </source>
</evidence>
<sequence length="686" mass="70390">MKQTILRRIAVAAALFCATGPAPAASYYVVVPSPGKVSTSPIAVALQAYALPDGLAGSRYDDFDFHRALAVTGDPSFNPAYVRWYLVSGELPAGMTLSTSTGMLSGTPPSDTTASFEVQALYKSKTDTHRYVLTIKARGSVATLYGVSTLDWGAVARTDLPQQRSVTVGNSGDRPMTVTAAGSGPFVLVANTCTNVAPGGKCSLAFRLTDTPPGDYGPVSVSVAGASAGPVALSLAARVVGPLVAADTATALDFGAVTQSDTADTRMVTWRNTGNAAMGLSVGSVAAPFSLVSNTCANVAPGATCVATFAMAATTPGTYGPSSVSFLGGGTAANVTLKGQVLAYNLTASLNPVTFGNVMIGTSASKVVTVANASSVRAPVTVGALTAPFSQTNNCPAALDAGASCDVTIKYSPTDSTAQARTLTLPGLNIPVSGTGDKIGIETAGAGRRWKDGTYAASCKDYLSPGSNYQYTGVTGDGVYTIAPAGAPLDVYCDMSTDGGGWMLFTNSYRNGQGPLDLMAGTNVAAARSAVSGVGSGGTLGLNSFPVFPFANTRIVFIAGDNPNQRATFYKGITRANLASWGQYGAAEPDTSKAAVCTDLAMTQNCTSRPFDHDYYNNGTQTGFTMMWGVTVAKYGYTTTSYQPVHGTAFAGGNGWCSTTGNVNNNAWNDSYGDGHWGNGLQIWLR</sequence>
<dbReference type="EMBL" id="LPHD01000049">
    <property type="protein sequence ID" value="KWA84303.1"/>
    <property type="molecule type" value="Genomic_DNA"/>
</dbReference>
<reference evidence="7 8" key="1">
    <citation type="submission" date="2015-11" db="EMBL/GenBank/DDBJ databases">
        <title>Expanding the genomic diversity of Burkholderia species for the development of highly accurate diagnostics.</title>
        <authorList>
            <person name="Sahl J."/>
            <person name="Keim P."/>
            <person name="Wagner D."/>
        </authorList>
    </citation>
    <scope>NUCLEOTIDE SEQUENCE [LARGE SCALE GENOMIC DNA]</scope>
    <source>
        <strain evidence="7 8">MSMB2087WGS</strain>
    </source>
</reference>
<proteinExistence type="predicted"/>
<dbReference type="InterPro" id="IPR036056">
    <property type="entry name" value="Fibrinogen-like_C"/>
</dbReference>
<dbReference type="NCBIfam" id="NF040941">
    <property type="entry name" value="GGGWT_bact"/>
    <property type="match status" value="1"/>
</dbReference>
<dbReference type="InterPro" id="IPR031549">
    <property type="entry name" value="ASH"/>
</dbReference>
<dbReference type="Gene3D" id="2.60.40.10">
    <property type="entry name" value="Immunoglobulins"/>
    <property type="match status" value="4"/>
</dbReference>
<keyword evidence="5" id="KW-0732">Signal</keyword>
<keyword evidence="4" id="KW-0964">Secreted</keyword>
<evidence type="ECO:0000313" key="8">
    <source>
        <dbReference type="Proteomes" id="UP000060630"/>
    </source>
</evidence>
<feature type="domain" description="Fibrinogen C-terminal" evidence="6">
    <location>
        <begin position="450"/>
        <end position="517"/>
    </location>
</feature>
<dbReference type="Gene3D" id="3.90.215.10">
    <property type="entry name" value="Gamma Fibrinogen, chain A, domain 1"/>
    <property type="match status" value="1"/>
</dbReference>
<dbReference type="AlphaFoldDB" id="A0A106QDK0"/>
<dbReference type="NCBIfam" id="NF012200">
    <property type="entry name" value="choice_anch_D"/>
    <property type="match status" value="3"/>
</dbReference>
<feature type="signal peptide" evidence="5">
    <location>
        <begin position="1"/>
        <end position="24"/>
    </location>
</feature>
<dbReference type="PROSITE" id="PS51406">
    <property type="entry name" value="FIBRINOGEN_C_2"/>
    <property type="match status" value="1"/>
</dbReference>
<dbReference type="InterPro" id="IPR002181">
    <property type="entry name" value="Fibrinogen_a/b/g_C_dom"/>
</dbReference>
<dbReference type="Pfam" id="PF00147">
    <property type="entry name" value="Fibrinogen_C"/>
    <property type="match status" value="1"/>
</dbReference>
<evidence type="ECO:0000256" key="3">
    <source>
        <dbReference type="ARBA" id="ARBA00022490"/>
    </source>
</evidence>
<dbReference type="GO" id="GO:0005737">
    <property type="term" value="C:cytoplasm"/>
    <property type="evidence" value="ECO:0007669"/>
    <property type="project" value="UniProtKB-SubCell"/>
</dbReference>
<dbReference type="Proteomes" id="UP000060630">
    <property type="component" value="Unassembled WGS sequence"/>
</dbReference>
<name>A0A106QDK0_9BURK</name>
<evidence type="ECO:0000256" key="4">
    <source>
        <dbReference type="ARBA" id="ARBA00022530"/>
    </source>
</evidence>
<dbReference type="RefSeq" id="WP_080429331.1">
    <property type="nucleotide sequence ID" value="NZ_LPHD01000049.1"/>
</dbReference>
<evidence type="ECO:0000256" key="2">
    <source>
        <dbReference type="ARBA" id="ARBA00004498"/>
    </source>
</evidence>
<dbReference type="Pfam" id="PF15780">
    <property type="entry name" value="ASH"/>
    <property type="match status" value="1"/>
</dbReference>
<keyword evidence="4" id="KW-0272">Extracellular matrix</keyword>
<dbReference type="InterPro" id="IPR014716">
    <property type="entry name" value="Fibrinogen_a/b/g_C_1"/>
</dbReference>
<protein>
    <recommendedName>
        <fullName evidence="6">Fibrinogen C-terminal domain-containing protein</fullName>
    </recommendedName>
</protein>
<dbReference type="Pfam" id="PF05345">
    <property type="entry name" value="He_PIG"/>
    <property type="match status" value="1"/>
</dbReference>
<accession>A0A106QDK0</accession>
<evidence type="ECO:0000259" key="6">
    <source>
        <dbReference type="PROSITE" id="PS51406"/>
    </source>
</evidence>
<dbReference type="InterPro" id="IPR015919">
    <property type="entry name" value="Cadherin-like_sf"/>
</dbReference>
<keyword evidence="3" id="KW-0963">Cytoplasm</keyword>
<gene>
    <name evidence="7" type="ORF">WL29_23385</name>
</gene>
<evidence type="ECO:0000313" key="7">
    <source>
        <dbReference type="EMBL" id="KWA84303.1"/>
    </source>
</evidence>
<dbReference type="SUPFAM" id="SSF49313">
    <property type="entry name" value="Cadherin-like"/>
    <property type="match status" value="1"/>
</dbReference>
<comment type="subcellular location">
    <subcellularLocation>
        <location evidence="1">Cytoplasm</location>
    </subcellularLocation>
    <subcellularLocation>
        <location evidence="2">Secreted</location>
        <location evidence="2">Extracellular space</location>
        <location evidence="2">Extracellular matrix</location>
    </subcellularLocation>
</comment>
<evidence type="ECO:0000256" key="5">
    <source>
        <dbReference type="SAM" id="SignalP"/>
    </source>
</evidence>
<dbReference type="GO" id="GO:0016020">
    <property type="term" value="C:membrane"/>
    <property type="evidence" value="ECO:0007669"/>
    <property type="project" value="InterPro"/>
</dbReference>
<feature type="chain" id="PRO_5007126945" description="Fibrinogen C-terminal domain-containing protein" evidence="5">
    <location>
        <begin position="25"/>
        <end position="686"/>
    </location>
</feature>